<dbReference type="SUPFAM" id="SSF103642">
    <property type="entry name" value="Sec-C motif"/>
    <property type="match status" value="1"/>
</dbReference>
<sequence>MNDYDGLEAAALAILRLDGPLSDEQWAEKMVEHGHGDEREMFELIDTFESDERGFFEDGRNIHLRALLEGRILTHRVTGGEILVDIVEIGNEFSPMTELVDNEAKQRGYETVSTAITPSAVFRERGVMDPGWPSEGLMLPRGTLADFRPGDVLGLTVENGRIDTRRITQPLVEPDIAEELLELVGDRAAYIDAVAWQLMYENPSLFREATVPLPEMLEAAGLAINVDFVARSGFDFAAERQRTATNMLGRTFELDDAESAALDAFLTLVQDAIHVTGDDRTQRIREAVAADPDSWAHLSDPYLAHAALQLIVRMDGGVPALAAVATALVSLVPKSARASVHWLHAHAVDLIGDPIAAERSLQRAVDLNPTFEVACLELAEFAYLRGDATHGMSVLRHIGLAEDAQQLRALLEDMLPREHPGLGRNDRCWCGSGRKYKVCHLGKSDATLQDRARWLYSKADHFLAVGRGEMELRALADIRTAYWEKTDDPLSQALHNNPFILDVLLFEGGLFGDFVEERGSLLPSEELNLAQQWLLIERSVHEVESATPGEGLLVRDIRTGDRQFVAEKMASRILTPGQFVCARVVPVGSELQFYGGLEPVHPSQRHELIDMLDNHVDPEDLVDFLSARFAPPKIASREGNPIVSVKRGSNSAN</sequence>
<reference evidence="1 2" key="1">
    <citation type="submission" date="2024-03" db="EMBL/GenBank/DDBJ databases">
        <title>Natural products discovery in diverse microorganisms through a two-stage MS feature dereplication strategy.</title>
        <authorList>
            <person name="Zhang R."/>
        </authorList>
    </citation>
    <scope>NUCLEOTIDE SEQUENCE [LARGE SCALE GENOMIC DNA]</scope>
    <source>
        <strain evidence="1 2">18930</strain>
    </source>
</reference>
<dbReference type="EMBL" id="CP147846">
    <property type="protein sequence ID" value="WXG69676.1"/>
    <property type="molecule type" value="Genomic_DNA"/>
</dbReference>
<name>A0ABZ2PKH0_9NOCA</name>
<organism evidence="1 2">
    <name type="scientific">Rhodococcus sovatensis</name>
    <dbReference type="NCBI Taxonomy" id="1805840"/>
    <lineage>
        <taxon>Bacteria</taxon>
        <taxon>Bacillati</taxon>
        <taxon>Actinomycetota</taxon>
        <taxon>Actinomycetes</taxon>
        <taxon>Mycobacteriales</taxon>
        <taxon>Nocardiaceae</taxon>
        <taxon>Rhodococcus</taxon>
    </lineage>
</organism>
<keyword evidence="2" id="KW-1185">Reference proteome</keyword>
<dbReference type="InterPro" id="IPR004027">
    <property type="entry name" value="SEC_C_motif"/>
</dbReference>
<evidence type="ECO:0000313" key="2">
    <source>
        <dbReference type="Proteomes" id="UP001432000"/>
    </source>
</evidence>
<protein>
    <submittedName>
        <fullName evidence="1">SEC-C domain-containing protein</fullName>
    </submittedName>
</protein>
<dbReference type="Proteomes" id="UP001432000">
    <property type="component" value="Chromosome"/>
</dbReference>
<dbReference type="RefSeq" id="WP_338890597.1">
    <property type="nucleotide sequence ID" value="NZ_CP147846.1"/>
</dbReference>
<dbReference type="Pfam" id="PF02810">
    <property type="entry name" value="SEC-C"/>
    <property type="match status" value="1"/>
</dbReference>
<proteinExistence type="predicted"/>
<gene>
    <name evidence="1" type="ORF">WDS16_03725</name>
</gene>
<evidence type="ECO:0000313" key="1">
    <source>
        <dbReference type="EMBL" id="WXG69676.1"/>
    </source>
</evidence>
<accession>A0ABZ2PKH0</accession>
<dbReference type="Gene3D" id="3.10.450.50">
    <property type="match status" value="1"/>
</dbReference>